<reference evidence="1 2" key="1">
    <citation type="journal article" date="2019" name="Commun. Biol.">
        <title>The bagworm genome reveals a unique fibroin gene that provides high tensile strength.</title>
        <authorList>
            <person name="Kono N."/>
            <person name="Nakamura H."/>
            <person name="Ohtoshi R."/>
            <person name="Tomita M."/>
            <person name="Numata K."/>
            <person name="Arakawa K."/>
        </authorList>
    </citation>
    <scope>NUCLEOTIDE SEQUENCE [LARGE SCALE GENOMIC DNA]</scope>
</reference>
<sequence length="239" mass="26536">MLWSTWLKHENGWARSVNYPTVTEYGLEVTAFAVALRLVSENSGALFSLPPPRFPIFPAPGSPPLVVLFLHKRVWAVWPAVAVAFTCAHPICTVPVTEFGNFTKLHADSPNRVKTCARNWEVIRLQSAFEEINSALLEIVLWFAVDNILLDDKKTKLVDLSLFNTKLINANEEILNAVGPTPFLGLIIDAGYIGGNKRLDTKKGMRNDILRNAEDNSVAWKLEVEDGQLVAPGSIGCRR</sequence>
<protein>
    <submittedName>
        <fullName evidence="1">Uncharacterized protein</fullName>
    </submittedName>
</protein>
<keyword evidence="2" id="KW-1185">Reference proteome</keyword>
<comment type="caution">
    <text evidence="1">The sequence shown here is derived from an EMBL/GenBank/DDBJ whole genome shotgun (WGS) entry which is preliminary data.</text>
</comment>
<evidence type="ECO:0000313" key="1">
    <source>
        <dbReference type="EMBL" id="GBP81552.1"/>
    </source>
</evidence>
<name>A0A4C1Z2U4_EUMVA</name>
<gene>
    <name evidence="1" type="ORF">EVAR_60264_1</name>
</gene>
<organism evidence="1 2">
    <name type="scientific">Eumeta variegata</name>
    <name type="common">Bagworm moth</name>
    <name type="synonym">Eumeta japonica</name>
    <dbReference type="NCBI Taxonomy" id="151549"/>
    <lineage>
        <taxon>Eukaryota</taxon>
        <taxon>Metazoa</taxon>
        <taxon>Ecdysozoa</taxon>
        <taxon>Arthropoda</taxon>
        <taxon>Hexapoda</taxon>
        <taxon>Insecta</taxon>
        <taxon>Pterygota</taxon>
        <taxon>Neoptera</taxon>
        <taxon>Endopterygota</taxon>
        <taxon>Lepidoptera</taxon>
        <taxon>Glossata</taxon>
        <taxon>Ditrysia</taxon>
        <taxon>Tineoidea</taxon>
        <taxon>Psychidae</taxon>
        <taxon>Oiketicinae</taxon>
        <taxon>Eumeta</taxon>
    </lineage>
</organism>
<dbReference type="Proteomes" id="UP000299102">
    <property type="component" value="Unassembled WGS sequence"/>
</dbReference>
<dbReference type="AlphaFoldDB" id="A0A4C1Z2U4"/>
<dbReference type="EMBL" id="BGZK01001517">
    <property type="protein sequence ID" value="GBP81552.1"/>
    <property type="molecule type" value="Genomic_DNA"/>
</dbReference>
<evidence type="ECO:0000313" key="2">
    <source>
        <dbReference type="Proteomes" id="UP000299102"/>
    </source>
</evidence>
<accession>A0A4C1Z2U4</accession>
<proteinExistence type="predicted"/>